<organism evidence="1 2">
    <name type="scientific">Myotis brandtii</name>
    <name type="common">Brandt's bat</name>
    <dbReference type="NCBI Taxonomy" id="109478"/>
    <lineage>
        <taxon>Eukaryota</taxon>
        <taxon>Metazoa</taxon>
        <taxon>Chordata</taxon>
        <taxon>Craniata</taxon>
        <taxon>Vertebrata</taxon>
        <taxon>Euteleostomi</taxon>
        <taxon>Mammalia</taxon>
        <taxon>Eutheria</taxon>
        <taxon>Laurasiatheria</taxon>
        <taxon>Chiroptera</taxon>
        <taxon>Yangochiroptera</taxon>
        <taxon>Vespertilionidae</taxon>
        <taxon>Myotis</taxon>
    </lineage>
</organism>
<dbReference type="Proteomes" id="UP000052978">
    <property type="component" value="Unassembled WGS sequence"/>
</dbReference>
<gene>
    <name evidence="1" type="ORF">D623_10019044</name>
</gene>
<dbReference type="AlphaFoldDB" id="S7PZS0"/>
<sequence>MELDGEQLSVRPALESEGLRFLHIIASTESTVHAVLSERWPPSLRAQRQEERHVERWQLKPLVNRTLP</sequence>
<protein>
    <submittedName>
        <fullName evidence="1">Uncharacterized protein</fullName>
    </submittedName>
</protein>
<name>S7PZS0_MYOBR</name>
<proteinExistence type="predicted"/>
<accession>S7PZS0</accession>
<evidence type="ECO:0000313" key="1">
    <source>
        <dbReference type="EMBL" id="EPQ14087.1"/>
    </source>
</evidence>
<evidence type="ECO:0000313" key="2">
    <source>
        <dbReference type="Proteomes" id="UP000052978"/>
    </source>
</evidence>
<reference evidence="1 2" key="1">
    <citation type="journal article" date="2013" name="Nat. Commun.">
        <title>Genome analysis reveals insights into physiology and longevity of the Brandt's bat Myotis brandtii.</title>
        <authorList>
            <person name="Seim I."/>
            <person name="Fang X."/>
            <person name="Xiong Z."/>
            <person name="Lobanov A.V."/>
            <person name="Huang Z."/>
            <person name="Ma S."/>
            <person name="Feng Y."/>
            <person name="Turanov A.A."/>
            <person name="Zhu Y."/>
            <person name="Lenz T.L."/>
            <person name="Gerashchenko M.V."/>
            <person name="Fan D."/>
            <person name="Hee Yim S."/>
            <person name="Yao X."/>
            <person name="Jordan D."/>
            <person name="Xiong Y."/>
            <person name="Ma Y."/>
            <person name="Lyapunov A.N."/>
            <person name="Chen G."/>
            <person name="Kulakova O.I."/>
            <person name="Sun Y."/>
            <person name="Lee S.G."/>
            <person name="Bronson R.T."/>
            <person name="Moskalev A.A."/>
            <person name="Sunyaev S.R."/>
            <person name="Zhang G."/>
            <person name="Krogh A."/>
            <person name="Wang J."/>
            <person name="Gladyshev V.N."/>
        </authorList>
    </citation>
    <scope>NUCLEOTIDE SEQUENCE [LARGE SCALE GENOMIC DNA]</scope>
</reference>
<dbReference type="EMBL" id="KE163846">
    <property type="protein sequence ID" value="EPQ14087.1"/>
    <property type="molecule type" value="Genomic_DNA"/>
</dbReference>
<keyword evidence="2" id="KW-1185">Reference proteome</keyword>